<sequence length="332" mass="37939">MKAYAQEALEILKCPDQLDLINIFEQVDDSYFAETLIMDIPHLAHDLAETSENLDFEEIEAVKGTKSNSRTASEISETHNYGECLSQALGVIENVEHVQEFLEEGSKPGTTVEGQTPLMIQSKEISDNIIEIKQSREYEISTDLSESRNCRHILTQIWIFALVTLSTLVLFLNFDYMHYNRHFTQNHCVPAHKRVVSIRAPSRSRRDDSIMKECIANMSQSSKMNQISIGRIENLEFRLDYAHLELQECKTVIRSLRASLQLQSQCTATHNITSHENSIHQSDRSYAGNITNLTVTSNSSKSSFHDKSEDDIAVTAARRRKREAAVRWRLFL</sequence>
<protein>
    <submittedName>
        <fullName evidence="2">Uncharacterized protein</fullName>
    </submittedName>
</protein>
<keyword evidence="1" id="KW-0472">Membrane</keyword>
<proteinExistence type="predicted"/>
<dbReference type="AlphaFoldDB" id="A0A7S4KSI8"/>
<feature type="transmembrane region" description="Helical" evidence="1">
    <location>
        <begin position="153"/>
        <end position="174"/>
    </location>
</feature>
<evidence type="ECO:0000313" key="2">
    <source>
        <dbReference type="EMBL" id="CAE2303297.1"/>
    </source>
</evidence>
<gene>
    <name evidence="2" type="ORF">GTHE00462_LOCUS17171</name>
</gene>
<keyword evidence="1" id="KW-1133">Transmembrane helix</keyword>
<evidence type="ECO:0000256" key="1">
    <source>
        <dbReference type="SAM" id="Phobius"/>
    </source>
</evidence>
<accession>A0A7S4KSI8</accession>
<keyword evidence="1" id="KW-0812">Transmembrane</keyword>
<dbReference type="EMBL" id="HBKN01021894">
    <property type="protein sequence ID" value="CAE2303297.1"/>
    <property type="molecule type" value="Transcribed_RNA"/>
</dbReference>
<organism evidence="2">
    <name type="scientific">Guillardia theta</name>
    <name type="common">Cryptophyte</name>
    <name type="synonym">Cryptomonas phi</name>
    <dbReference type="NCBI Taxonomy" id="55529"/>
    <lineage>
        <taxon>Eukaryota</taxon>
        <taxon>Cryptophyceae</taxon>
        <taxon>Pyrenomonadales</taxon>
        <taxon>Geminigeraceae</taxon>
        <taxon>Guillardia</taxon>
    </lineage>
</organism>
<reference evidence="2" key="1">
    <citation type="submission" date="2021-01" db="EMBL/GenBank/DDBJ databases">
        <authorList>
            <person name="Corre E."/>
            <person name="Pelletier E."/>
            <person name="Niang G."/>
            <person name="Scheremetjew M."/>
            <person name="Finn R."/>
            <person name="Kale V."/>
            <person name="Holt S."/>
            <person name="Cochrane G."/>
            <person name="Meng A."/>
            <person name="Brown T."/>
            <person name="Cohen L."/>
        </authorList>
    </citation>
    <scope>NUCLEOTIDE SEQUENCE</scope>
    <source>
        <strain evidence="2">CCMP 2712</strain>
    </source>
</reference>
<name>A0A7S4KSI8_GUITH</name>